<feature type="compositionally biased region" description="Polar residues" evidence="1">
    <location>
        <begin position="24"/>
        <end position="33"/>
    </location>
</feature>
<feature type="region of interest" description="Disordered" evidence="1">
    <location>
        <begin position="21"/>
        <end position="125"/>
    </location>
</feature>
<keyword evidence="3" id="KW-1185">Reference proteome</keyword>
<dbReference type="InParanoid" id="A0A024FV77"/>
<proteinExistence type="predicted"/>
<feature type="compositionally biased region" description="Basic and acidic residues" evidence="1">
    <location>
        <begin position="36"/>
        <end position="72"/>
    </location>
</feature>
<gene>
    <name evidence="2" type="ORF">BN9_120960</name>
</gene>
<evidence type="ECO:0000256" key="1">
    <source>
        <dbReference type="SAM" id="MobiDB-lite"/>
    </source>
</evidence>
<feature type="compositionally biased region" description="Polar residues" evidence="1">
    <location>
        <begin position="100"/>
        <end position="111"/>
    </location>
</feature>
<evidence type="ECO:0000313" key="2">
    <source>
        <dbReference type="EMBL" id="CCI10946.1"/>
    </source>
</evidence>
<comment type="caution">
    <text evidence="2">The sequence shown here is derived from an EMBL/GenBank/DDBJ whole genome shotgun (WGS) entry which is preliminary data.</text>
</comment>
<name>A0A024FV77_9STRA</name>
<organism evidence="2 3">
    <name type="scientific">Albugo candida</name>
    <dbReference type="NCBI Taxonomy" id="65357"/>
    <lineage>
        <taxon>Eukaryota</taxon>
        <taxon>Sar</taxon>
        <taxon>Stramenopiles</taxon>
        <taxon>Oomycota</taxon>
        <taxon>Peronosporomycetes</taxon>
        <taxon>Albuginales</taxon>
        <taxon>Albuginaceae</taxon>
        <taxon>Albugo</taxon>
    </lineage>
</organism>
<dbReference type="Proteomes" id="UP000053237">
    <property type="component" value="Unassembled WGS sequence"/>
</dbReference>
<protein>
    <submittedName>
        <fullName evidence="2">Uncharacterized protein</fullName>
    </submittedName>
</protein>
<accession>A0A024FV77</accession>
<reference evidence="2 3" key="1">
    <citation type="submission" date="2012-05" db="EMBL/GenBank/DDBJ databases">
        <title>Recombination and specialization in a pathogen metapopulation.</title>
        <authorList>
            <person name="Gardiner A."/>
            <person name="Kemen E."/>
            <person name="Schultz-Larsen T."/>
            <person name="MacLean D."/>
            <person name="Van Oosterhout C."/>
            <person name="Jones J.D.G."/>
        </authorList>
    </citation>
    <scope>NUCLEOTIDE SEQUENCE [LARGE SCALE GENOMIC DNA]</scope>
    <source>
        <strain evidence="2 3">Ac Nc2</strain>
    </source>
</reference>
<sequence>MPLLLRREAPSPSIEQLAQAWRGNGNNSVTCQSKPKCLDDSGDERSFRKQECTPPPRKEARATTKDSEREAGDNNGKTFRRSRTVLCLSDGESDGENGSAELTLSGSPINSDKTDPKQDSRPTLLDRSSINKALARLKISEAHVAAVEKELQRLRMGVCARFQSHIKSFSTRIFRSNNRN</sequence>
<dbReference type="AlphaFoldDB" id="A0A024FV77"/>
<evidence type="ECO:0000313" key="3">
    <source>
        <dbReference type="Proteomes" id="UP000053237"/>
    </source>
</evidence>
<dbReference type="EMBL" id="CAIX01000474">
    <property type="protein sequence ID" value="CCI10946.1"/>
    <property type="molecule type" value="Genomic_DNA"/>
</dbReference>